<dbReference type="InterPro" id="IPR010372">
    <property type="entry name" value="DNA_pol3_delta_N"/>
</dbReference>
<evidence type="ECO:0000256" key="2">
    <source>
        <dbReference type="ARBA" id="ARBA00017703"/>
    </source>
</evidence>
<evidence type="ECO:0000256" key="6">
    <source>
        <dbReference type="ARBA" id="ARBA00022932"/>
    </source>
</evidence>
<dbReference type="GO" id="GO:0003677">
    <property type="term" value="F:DNA binding"/>
    <property type="evidence" value="ECO:0007669"/>
    <property type="project" value="InterPro"/>
</dbReference>
<evidence type="ECO:0000256" key="8">
    <source>
        <dbReference type="ARBA" id="ARBA00049244"/>
    </source>
</evidence>
<dbReference type="Gene3D" id="1.20.272.10">
    <property type="match status" value="1"/>
</dbReference>
<keyword evidence="12" id="KW-1185">Reference proteome</keyword>
<dbReference type="GO" id="GO:0006261">
    <property type="term" value="P:DNA-templated DNA replication"/>
    <property type="evidence" value="ECO:0007669"/>
    <property type="project" value="TreeGrafter"/>
</dbReference>
<dbReference type="InterPro" id="IPR008921">
    <property type="entry name" value="DNA_pol3_clamp-load_cplx_C"/>
</dbReference>
<keyword evidence="3 11" id="KW-0808">Transferase</keyword>
<reference evidence="11 12" key="1">
    <citation type="submission" date="2020-07" db="EMBL/GenBank/DDBJ databases">
        <title>Thermogemmata thermophila gen. nov., sp. nov., a novel moderate thermophilic planctomycete from a Kamchatka hot spring.</title>
        <authorList>
            <person name="Elcheninov A.G."/>
            <person name="Podosokorskaya O.A."/>
            <person name="Kovaleva O.L."/>
            <person name="Novikov A."/>
            <person name="Bonch-Osmolovskaya E.A."/>
            <person name="Toshchakov S.V."/>
            <person name="Kublanov I.V."/>
        </authorList>
    </citation>
    <scope>NUCLEOTIDE SEQUENCE [LARGE SCALE GENOMIC DNA]</scope>
    <source>
        <strain evidence="11 12">2918</strain>
    </source>
</reference>
<comment type="catalytic activity">
    <reaction evidence="8">
        <text>DNA(n) + a 2'-deoxyribonucleoside 5'-triphosphate = DNA(n+1) + diphosphate</text>
        <dbReference type="Rhea" id="RHEA:22508"/>
        <dbReference type="Rhea" id="RHEA-COMP:17339"/>
        <dbReference type="Rhea" id="RHEA-COMP:17340"/>
        <dbReference type="ChEBI" id="CHEBI:33019"/>
        <dbReference type="ChEBI" id="CHEBI:61560"/>
        <dbReference type="ChEBI" id="CHEBI:173112"/>
        <dbReference type="EC" id="2.7.7.7"/>
    </reaction>
</comment>
<feature type="domain" description="DNA polymerase III delta subunit-like C-terminal" evidence="10">
    <location>
        <begin position="208"/>
        <end position="328"/>
    </location>
</feature>
<organism evidence="11 12">
    <name type="scientific">Thermogemmata fonticola</name>
    <dbReference type="NCBI Taxonomy" id="2755323"/>
    <lineage>
        <taxon>Bacteria</taxon>
        <taxon>Pseudomonadati</taxon>
        <taxon>Planctomycetota</taxon>
        <taxon>Planctomycetia</taxon>
        <taxon>Gemmatales</taxon>
        <taxon>Gemmataceae</taxon>
        <taxon>Thermogemmata</taxon>
    </lineage>
</organism>
<evidence type="ECO:0000313" key="12">
    <source>
        <dbReference type="Proteomes" id="UP000542342"/>
    </source>
</evidence>
<evidence type="ECO:0000256" key="4">
    <source>
        <dbReference type="ARBA" id="ARBA00022695"/>
    </source>
</evidence>
<dbReference type="InterPro" id="IPR027417">
    <property type="entry name" value="P-loop_NTPase"/>
</dbReference>
<evidence type="ECO:0000313" key="11">
    <source>
        <dbReference type="EMBL" id="MBA2225946.1"/>
    </source>
</evidence>
<dbReference type="Pfam" id="PF21694">
    <property type="entry name" value="DNA_pol3_delta_C"/>
    <property type="match status" value="1"/>
</dbReference>
<keyword evidence="4 11" id="KW-0548">Nucleotidyltransferase</keyword>
<dbReference type="RefSeq" id="WP_194537370.1">
    <property type="nucleotide sequence ID" value="NZ_JACEFB010000003.1"/>
</dbReference>
<dbReference type="Gene3D" id="1.10.8.60">
    <property type="match status" value="1"/>
</dbReference>
<sequence length="334" mass="36528">MEALAFLQRKTVPRHAIYVLSGEEDFLKRQAREKLLSALVPSDERDLAPVVLPGEQLDYSTLRNELDTLPFLTSCRVVVVENADSFITAHRPALEQLAAHPPPTNVLILEVKTFPETTRLAKGLPDTAKISCKAPPSYRLAAWCGEWAEHRYGKRLAPDAAELLVELAGSTLGVLDQELAKLATAVGQAESIGVADVQRYVHRSRAADVFRILEAIGAGNPAEALSILEELFTEGEDPLAILAPLSAQLRKLAAVARHVSAGQSLSAAMDAAGIPSWPRARQNAEQQLRHLGRRRLSQLSHWLAELNAGLKGGDPLPERVQLERFIVQLARPRT</sequence>
<dbReference type="Pfam" id="PF06144">
    <property type="entry name" value="DNA_pol3_delta"/>
    <property type="match status" value="1"/>
</dbReference>
<evidence type="ECO:0000259" key="9">
    <source>
        <dbReference type="Pfam" id="PF06144"/>
    </source>
</evidence>
<dbReference type="SUPFAM" id="SSF52540">
    <property type="entry name" value="P-loop containing nucleoside triphosphate hydrolases"/>
    <property type="match status" value="1"/>
</dbReference>
<accession>A0A7V8VDG9</accession>
<dbReference type="Gene3D" id="3.40.50.300">
    <property type="entry name" value="P-loop containing nucleotide triphosphate hydrolases"/>
    <property type="match status" value="1"/>
</dbReference>
<evidence type="ECO:0000256" key="3">
    <source>
        <dbReference type="ARBA" id="ARBA00022679"/>
    </source>
</evidence>
<evidence type="ECO:0000256" key="5">
    <source>
        <dbReference type="ARBA" id="ARBA00022705"/>
    </source>
</evidence>
<dbReference type="InterPro" id="IPR048466">
    <property type="entry name" value="DNA_pol3_delta-like_C"/>
</dbReference>
<dbReference type="SUPFAM" id="SSF48019">
    <property type="entry name" value="post-AAA+ oligomerization domain-like"/>
    <property type="match status" value="1"/>
</dbReference>
<proteinExistence type="inferred from homology"/>
<dbReference type="Proteomes" id="UP000542342">
    <property type="component" value="Unassembled WGS sequence"/>
</dbReference>
<comment type="caution">
    <text evidence="11">The sequence shown here is derived from an EMBL/GenBank/DDBJ whole genome shotgun (WGS) entry which is preliminary data.</text>
</comment>
<keyword evidence="6" id="KW-0239">DNA-directed DNA polymerase</keyword>
<dbReference type="EC" id="2.7.7.7" evidence="1"/>
<feature type="domain" description="DNA polymerase III delta N-terminal" evidence="9">
    <location>
        <begin position="18"/>
        <end position="128"/>
    </location>
</feature>
<protein>
    <recommendedName>
        <fullName evidence="2">DNA polymerase III subunit delta</fullName>
        <ecNumber evidence="1">2.7.7.7</ecNumber>
    </recommendedName>
</protein>
<dbReference type="AlphaFoldDB" id="A0A7V8VDG9"/>
<evidence type="ECO:0000259" key="10">
    <source>
        <dbReference type="Pfam" id="PF21694"/>
    </source>
</evidence>
<dbReference type="InterPro" id="IPR005790">
    <property type="entry name" value="DNA_polIII_delta"/>
</dbReference>
<name>A0A7V8VDG9_9BACT</name>
<comment type="similarity">
    <text evidence="7">Belongs to the DNA polymerase HolA subunit family.</text>
</comment>
<dbReference type="NCBIfam" id="TIGR01128">
    <property type="entry name" value="holA"/>
    <property type="match status" value="1"/>
</dbReference>
<keyword evidence="5" id="KW-0235">DNA replication</keyword>
<dbReference type="PANTHER" id="PTHR34388">
    <property type="entry name" value="DNA POLYMERASE III SUBUNIT DELTA"/>
    <property type="match status" value="1"/>
</dbReference>
<dbReference type="GO" id="GO:0003887">
    <property type="term" value="F:DNA-directed DNA polymerase activity"/>
    <property type="evidence" value="ECO:0007669"/>
    <property type="project" value="UniProtKB-KW"/>
</dbReference>
<gene>
    <name evidence="11" type="primary">holA</name>
    <name evidence="11" type="ORF">H0921_07205</name>
</gene>
<dbReference type="PANTHER" id="PTHR34388:SF1">
    <property type="entry name" value="DNA POLYMERASE III SUBUNIT DELTA"/>
    <property type="match status" value="1"/>
</dbReference>
<dbReference type="EMBL" id="JACEFB010000003">
    <property type="protein sequence ID" value="MBA2225946.1"/>
    <property type="molecule type" value="Genomic_DNA"/>
</dbReference>
<dbReference type="GO" id="GO:0009360">
    <property type="term" value="C:DNA polymerase III complex"/>
    <property type="evidence" value="ECO:0007669"/>
    <property type="project" value="InterPro"/>
</dbReference>
<evidence type="ECO:0000256" key="1">
    <source>
        <dbReference type="ARBA" id="ARBA00012417"/>
    </source>
</evidence>
<evidence type="ECO:0000256" key="7">
    <source>
        <dbReference type="ARBA" id="ARBA00034754"/>
    </source>
</evidence>